<evidence type="ECO:0000256" key="2">
    <source>
        <dbReference type="SAM" id="Phobius"/>
    </source>
</evidence>
<evidence type="ECO:0000256" key="1">
    <source>
        <dbReference type="SAM" id="MobiDB-lite"/>
    </source>
</evidence>
<reference evidence="4" key="1">
    <citation type="submission" date="2021-01" db="EMBL/GenBank/DDBJ databases">
        <authorList>
            <person name="Corre E."/>
            <person name="Pelletier E."/>
            <person name="Niang G."/>
            <person name="Scheremetjew M."/>
            <person name="Finn R."/>
            <person name="Kale V."/>
            <person name="Holt S."/>
            <person name="Cochrane G."/>
            <person name="Meng A."/>
            <person name="Brown T."/>
            <person name="Cohen L."/>
        </authorList>
    </citation>
    <scope>NUCLEOTIDE SEQUENCE</scope>
    <source>
        <strain evidence="4">CCMP1320</strain>
    </source>
</reference>
<feature type="transmembrane region" description="Helical" evidence="2">
    <location>
        <begin position="112"/>
        <end position="130"/>
    </location>
</feature>
<sequence length="180" mass="20420">MLEGAPVASSRFAHRYATCPKPQKNAFKRCKCAWSVFACRYVHGFKQRKNAQDVESGLDAEKRYGRMYDEGINPFAEFQGQQRERQKSSMPLPDRLMYRFGQLVFGSQSARLGTFIYLCGLHLLVLLLISRMTHSGSSDMYAQQLHIMENSRHAMTAAMHHEPGSSEKSSHALPPPSIDH</sequence>
<feature type="domain" description="CASP C-terminal" evidence="3">
    <location>
        <begin position="46"/>
        <end position="134"/>
    </location>
</feature>
<keyword evidence="2" id="KW-0472">Membrane</keyword>
<organism evidence="4">
    <name type="scientific">Dunaliella tertiolecta</name>
    <name type="common">Green alga</name>
    <dbReference type="NCBI Taxonomy" id="3047"/>
    <lineage>
        <taxon>Eukaryota</taxon>
        <taxon>Viridiplantae</taxon>
        <taxon>Chlorophyta</taxon>
        <taxon>core chlorophytes</taxon>
        <taxon>Chlorophyceae</taxon>
        <taxon>CS clade</taxon>
        <taxon>Chlamydomonadales</taxon>
        <taxon>Dunaliellaceae</taxon>
        <taxon>Dunaliella</taxon>
    </lineage>
</organism>
<dbReference type="EMBL" id="HBIP01009679">
    <property type="protein sequence ID" value="CAE0490282.1"/>
    <property type="molecule type" value="Transcribed_RNA"/>
</dbReference>
<feature type="region of interest" description="Disordered" evidence="1">
    <location>
        <begin position="156"/>
        <end position="180"/>
    </location>
</feature>
<dbReference type="GO" id="GO:0000139">
    <property type="term" value="C:Golgi membrane"/>
    <property type="evidence" value="ECO:0007669"/>
    <property type="project" value="InterPro"/>
</dbReference>
<dbReference type="InterPro" id="IPR012955">
    <property type="entry name" value="CASP_C"/>
</dbReference>
<dbReference type="AlphaFoldDB" id="A0A7S3QQS9"/>
<keyword evidence="2" id="KW-1133">Transmembrane helix</keyword>
<dbReference type="Pfam" id="PF08172">
    <property type="entry name" value="CASP_C"/>
    <property type="match status" value="1"/>
</dbReference>
<protein>
    <recommendedName>
        <fullName evidence="3">CASP C-terminal domain-containing protein</fullName>
    </recommendedName>
</protein>
<feature type="compositionally biased region" description="Basic and acidic residues" evidence="1">
    <location>
        <begin position="159"/>
        <end position="170"/>
    </location>
</feature>
<evidence type="ECO:0000313" key="4">
    <source>
        <dbReference type="EMBL" id="CAE0490282.1"/>
    </source>
</evidence>
<gene>
    <name evidence="4" type="ORF">DTER00134_LOCUS5354</name>
</gene>
<evidence type="ECO:0000259" key="3">
    <source>
        <dbReference type="Pfam" id="PF08172"/>
    </source>
</evidence>
<proteinExistence type="predicted"/>
<accession>A0A7S3QQS9</accession>
<name>A0A7S3QQS9_DUNTE</name>
<dbReference type="GO" id="GO:0006891">
    <property type="term" value="P:intra-Golgi vesicle-mediated transport"/>
    <property type="evidence" value="ECO:0007669"/>
    <property type="project" value="InterPro"/>
</dbReference>
<keyword evidence="2" id="KW-0812">Transmembrane</keyword>